<feature type="chain" id="PRO_5045840998" description="Type IX secretion system membrane protein PorP/SprF" evidence="1">
    <location>
        <begin position="24"/>
        <end position="284"/>
    </location>
</feature>
<dbReference type="SUPFAM" id="SSF56935">
    <property type="entry name" value="Porins"/>
    <property type="match status" value="1"/>
</dbReference>
<keyword evidence="1" id="KW-0732">Signal</keyword>
<proteinExistence type="predicted"/>
<evidence type="ECO:0008006" key="4">
    <source>
        <dbReference type="Google" id="ProtNLM"/>
    </source>
</evidence>
<keyword evidence="3" id="KW-1185">Reference proteome</keyword>
<dbReference type="RefSeq" id="WP_407031849.1">
    <property type="nucleotide sequence ID" value="NZ_JAQGEF010000013.1"/>
</dbReference>
<evidence type="ECO:0000313" key="3">
    <source>
        <dbReference type="Proteomes" id="UP001210231"/>
    </source>
</evidence>
<protein>
    <recommendedName>
        <fullName evidence="4">Type IX secretion system membrane protein PorP/SprF</fullName>
    </recommendedName>
</protein>
<reference evidence="2 3" key="1">
    <citation type="submission" date="2022-12" db="EMBL/GenBank/DDBJ databases">
        <title>Chitinophagaceae gen. sp. nov., a new member of the family Chitinophagaceae, isolated from soil in a chemical factory.</title>
        <authorList>
            <person name="Ke Z."/>
        </authorList>
    </citation>
    <scope>NUCLEOTIDE SEQUENCE [LARGE SCALE GENOMIC DNA]</scope>
    <source>
        <strain evidence="2 3">LY-5</strain>
    </source>
</reference>
<dbReference type="Proteomes" id="UP001210231">
    <property type="component" value="Unassembled WGS sequence"/>
</dbReference>
<organism evidence="2 3">
    <name type="scientific">Polluticaenibacter yanchengensis</name>
    <dbReference type="NCBI Taxonomy" id="3014562"/>
    <lineage>
        <taxon>Bacteria</taxon>
        <taxon>Pseudomonadati</taxon>
        <taxon>Bacteroidota</taxon>
        <taxon>Chitinophagia</taxon>
        <taxon>Chitinophagales</taxon>
        <taxon>Chitinophagaceae</taxon>
        <taxon>Polluticaenibacter</taxon>
    </lineage>
</organism>
<evidence type="ECO:0000256" key="1">
    <source>
        <dbReference type="SAM" id="SignalP"/>
    </source>
</evidence>
<evidence type="ECO:0000313" key="2">
    <source>
        <dbReference type="EMBL" id="MDA3615522.1"/>
    </source>
</evidence>
<gene>
    <name evidence="2" type="ORF">O3P16_11945</name>
</gene>
<comment type="caution">
    <text evidence="2">The sequence shown here is derived from an EMBL/GenBank/DDBJ whole genome shotgun (WGS) entry which is preliminary data.</text>
</comment>
<dbReference type="EMBL" id="JAQGEF010000013">
    <property type="protein sequence ID" value="MDA3615522.1"/>
    <property type="molecule type" value="Genomic_DNA"/>
</dbReference>
<feature type="signal peptide" evidence="1">
    <location>
        <begin position="1"/>
        <end position="23"/>
    </location>
</feature>
<name>A0ABT4UMF2_9BACT</name>
<dbReference type="Gene3D" id="2.40.160.60">
    <property type="entry name" value="Outer membrane protein transport protein (OMPP1/FadL/TodX)"/>
    <property type="match status" value="1"/>
</dbReference>
<sequence>MNTKWFITIIVSILVQNTSIAQAIMKPLGAQYGAVGTYSKSFTDVYAAQYNAAALPSLEKTSFSAYSEKRFNLKELAFYNLVAAVPVSEMDAFGISASYLGHAESNQTFLSLGYGRKLSDKIQVGTAFHYNRLGQNKFYGSTSYITASVGAIMHVTEKVHVGFNAYNPIQATFGTGDFKEKTNAQYTFGIGYDAGKNLHLGAALVTEQNAGLSVNLSLQYNLIERLFLRGGINTQTTSYFAGLGFLLSDFRIDLATSYHPQLGLTPGVLLMYAFKKSNKGAVNP</sequence>
<accession>A0ABT4UMF2</accession>